<protein>
    <recommendedName>
        <fullName evidence="1">DUF551 domain-containing protein</fullName>
    </recommendedName>
</protein>
<proteinExistence type="predicted"/>
<dbReference type="InterPro" id="IPR007539">
    <property type="entry name" value="DUF551"/>
</dbReference>
<evidence type="ECO:0000313" key="2">
    <source>
        <dbReference type="EMBL" id="KKN28911.1"/>
    </source>
</evidence>
<comment type="caution">
    <text evidence="2">The sequence shown here is derived from an EMBL/GenBank/DDBJ whole genome shotgun (WGS) entry which is preliminary data.</text>
</comment>
<dbReference type="EMBL" id="LAZR01002526">
    <property type="protein sequence ID" value="KKN28911.1"/>
    <property type="molecule type" value="Genomic_DNA"/>
</dbReference>
<dbReference type="Pfam" id="PF04448">
    <property type="entry name" value="DUF551"/>
    <property type="match status" value="1"/>
</dbReference>
<feature type="domain" description="DUF551" evidence="1">
    <location>
        <begin position="50"/>
        <end position="114"/>
    </location>
</feature>
<accession>A0A0F9RVJ6</accession>
<organism evidence="2">
    <name type="scientific">marine sediment metagenome</name>
    <dbReference type="NCBI Taxonomy" id="412755"/>
    <lineage>
        <taxon>unclassified sequences</taxon>
        <taxon>metagenomes</taxon>
        <taxon>ecological metagenomes</taxon>
    </lineage>
</organism>
<sequence>MNDKEFRKHVKLIMLMSVDLLMDVITGETYLVNLAMIIRKIDKEKLIDNWISVSDNLPKARVRVLTCKMDREFSIPKEDSACVSWVCEDGGWYCDTNASGAYKPTHWMSIVLPPVEATSRQLSERVDLQDENDHN</sequence>
<dbReference type="AlphaFoldDB" id="A0A0F9RVJ6"/>
<gene>
    <name evidence="2" type="ORF">LCGC14_0849640</name>
</gene>
<name>A0A0F9RVJ6_9ZZZZ</name>
<reference evidence="2" key="1">
    <citation type="journal article" date="2015" name="Nature">
        <title>Complex archaea that bridge the gap between prokaryotes and eukaryotes.</title>
        <authorList>
            <person name="Spang A."/>
            <person name="Saw J.H."/>
            <person name="Jorgensen S.L."/>
            <person name="Zaremba-Niedzwiedzka K."/>
            <person name="Martijn J."/>
            <person name="Lind A.E."/>
            <person name="van Eijk R."/>
            <person name="Schleper C."/>
            <person name="Guy L."/>
            <person name="Ettema T.J."/>
        </authorList>
    </citation>
    <scope>NUCLEOTIDE SEQUENCE</scope>
</reference>
<evidence type="ECO:0000259" key="1">
    <source>
        <dbReference type="Pfam" id="PF04448"/>
    </source>
</evidence>